<dbReference type="PANTHER" id="PTHR43793">
    <property type="entry name" value="FAD SYNTHASE"/>
    <property type="match status" value="1"/>
</dbReference>
<organism evidence="5 6">
    <name type="scientific">Bacillus suaedaesalsae</name>
    <dbReference type="NCBI Taxonomy" id="2810349"/>
    <lineage>
        <taxon>Bacteria</taxon>
        <taxon>Bacillati</taxon>
        <taxon>Bacillota</taxon>
        <taxon>Bacilli</taxon>
        <taxon>Bacillales</taxon>
        <taxon>Bacillaceae</taxon>
        <taxon>Bacillus</taxon>
    </lineage>
</organism>
<evidence type="ECO:0000313" key="5">
    <source>
        <dbReference type="EMBL" id="MBM6619085.1"/>
    </source>
</evidence>
<dbReference type="Gene3D" id="3.40.50.620">
    <property type="entry name" value="HUPs"/>
    <property type="match status" value="1"/>
</dbReference>
<gene>
    <name evidence="5" type="primary">tagD</name>
    <name evidence="5" type="ORF">JR050_15560</name>
</gene>
<reference evidence="5 6" key="1">
    <citation type="submission" date="2021-02" db="EMBL/GenBank/DDBJ databases">
        <title>Bacillus sp. RD4P76, an endophyte from a halophyte.</title>
        <authorList>
            <person name="Sun J.-Q."/>
        </authorList>
    </citation>
    <scope>NUCLEOTIDE SEQUENCE [LARGE SCALE GENOMIC DNA]</scope>
    <source>
        <strain evidence="5 6">RD4P76</strain>
    </source>
</reference>
<evidence type="ECO:0000256" key="2">
    <source>
        <dbReference type="ARBA" id="ARBA00022695"/>
    </source>
</evidence>
<evidence type="ECO:0000256" key="1">
    <source>
        <dbReference type="ARBA" id="ARBA00022679"/>
    </source>
</evidence>
<protein>
    <recommendedName>
        <fullName evidence="3">Glycerol-3-phosphate cytidylyltransferase</fullName>
        <ecNumber evidence="3">2.7.7.39</ecNumber>
    </recommendedName>
</protein>
<dbReference type="Pfam" id="PF01467">
    <property type="entry name" value="CTP_transf_like"/>
    <property type="match status" value="1"/>
</dbReference>
<sequence length="129" mass="15175">MKKVITYGTFDLLHWGHINLLKRAKEMGDYLIVAISSDEFNALKNKKSYHSFENRKMILESIRYVDEVIAEDNWEQKITDVQKHDVDVFVMGDDWKGHFDFLKDYCEVVYLPRTIGISTTKIKKDLLSV</sequence>
<dbReference type="InterPro" id="IPR006409">
    <property type="entry name" value="G3P_cytidylTrfase"/>
</dbReference>
<dbReference type="InterPro" id="IPR014729">
    <property type="entry name" value="Rossmann-like_a/b/a_fold"/>
</dbReference>
<keyword evidence="1 5" id="KW-0808">Transferase</keyword>
<dbReference type="PANTHER" id="PTHR43793:SF1">
    <property type="entry name" value="FAD SYNTHASE"/>
    <property type="match status" value="1"/>
</dbReference>
<dbReference type="InterPro" id="IPR004821">
    <property type="entry name" value="Cyt_trans-like"/>
</dbReference>
<accession>A0ABS2DKQ7</accession>
<name>A0ABS2DKQ7_9BACI</name>
<dbReference type="InterPro" id="IPR050385">
    <property type="entry name" value="Archaeal_FAD_synthase"/>
</dbReference>
<dbReference type="SUPFAM" id="SSF52374">
    <property type="entry name" value="Nucleotidylyl transferase"/>
    <property type="match status" value="1"/>
</dbReference>
<keyword evidence="6" id="KW-1185">Reference proteome</keyword>
<evidence type="ECO:0000313" key="6">
    <source>
        <dbReference type="Proteomes" id="UP001518925"/>
    </source>
</evidence>
<evidence type="ECO:0000256" key="3">
    <source>
        <dbReference type="NCBIfam" id="TIGR01518"/>
    </source>
</evidence>
<dbReference type="NCBIfam" id="TIGR00125">
    <property type="entry name" value="cyt_tran_rel"/>
    <property type="match status" value="1"/>
</dbReference>
<feature type="domain" description="Cytidyltransferase-like" evidence="4">
    <location>
        <begin position="5"/>
        <end position="124"/>
    </location>
</feature>
<dbReference type="EC" id="2.7.7.39" evidence="3"/>
<dbReference type="EMBL" id="JAFELM010000039">
    <property type="protein sequence ID" value="MBM6619085.1"/>
    <property type="molecule type" value="Genomic_DNA"/>
</dbReference>
<comment type="caution">
    <text evidence="5">The sequence shown here is derived from an EMBL/GenBank/DDBJ whole genome shotgun (WGS) entry which is preliminary data.</text>
</comment>
<dbReference type="GO" id="GO:0047348">
    <property type="term" value="F:glycerol-3-phosphate cytidylyltransferase activity"/>
    <property type="evidence" value="ECO:0007669"/>
    <property type="project" value="UniProtKB-EC"/>
</dbReference>
<dbReference type="NCBIfam" id="TIGR01518">
    <property type="entry name" value="g3p_cytidyltrns"/>
    <property type="match status" value="1"/>
</dbReference>
<dbReference type="RefSeq" id="WP_204204443.1">
    <property type="nucleotide sequence ID" value="NZ_JAFELM010000039.1"/>
</dbReference>
<keyword evidence="2 5" id="KW-0548">Nucleotidyltransferase</keyword>
<evidence type="ECO:0000259" key="4">
    <source>
        <dbReference type="Pfam" id="PF01467"/>
    </source>
</evidence>
<dbReference type="CDD" id="cd02171">
    <property type="entry name" value="G3P_Cytidylyltransferase"/>
    <property type="match status" value="1"/>
</dbReference>
<dbReference type="Proteomes" id="UP001518925">
    <property type="component" value="Unassembled WGS sequence"/>
</dbReference>
<proteinExistence type="predicted"/>